<dbReference type="AlphaFoldDB" id="A0A9P7BGM8"/>
<accession>A0A9P7BGM8</accession>
<evidence type="ECO:0000313" key="3">
    <source>
        <dbReference type="Proteomes" id="UP000716291"/>
    </source>
</evidence>
<gene>
    <name evidence="2" type="ORF">G6F64_015559</name>
</gene>
<comment type="caution">
    <text evidence="2">The sequence shown here is derived from an EMBL/GenBank/DDBJ whole genome shotgun (WGS) entry which is preliminary data.</text>
</comment>
<sequence length="67" mass="7008">MSSNTCRYNASSVSTTGMVPVPSSPLVSSGSHGSHGPSSPSSLSSSSILKCFKYSKIGQRRINETEQ</sequence>
<dbReference type="Proteomes" id="UP000716291">
    <property type="component" value="Unassembled WGS sequence"/>
</dbReference>
<feature type="compositionally biased region" description="Low complexity" evidence="1">
    <location>
        <begin position="19"/>
        <end position="46"/>
    </location>
</feature>
<protein>
    <submittedName>
        <fullName evidence="2">Uncharacterized protein</fullName>
    </submittedName>
</protein>
<feature type="compositionally biased region" description="Polar residues" evidence="1">
    <location>
        <begin position="1"/>
        <end position="17"/>
    </location>
</feature>
<reference evidence="2" key="1">
    <citation type="journal article" date="2020" name="Microb. Genom.">
        <title>Genetic diversity of clinical and environmental Mucorales isolates obtained from an investigation of mucormycosis cases among solid organ transplant recipients.</title>
        <authorList>
            <person name="Nguyen M.H."/>
            <person name="Kaul D."/>
            <person name="Muto C."/>
            <person name="Cheng S.J."/>
            <person name="Richter R.A."/>
            <person name="Bruno V.M."/>
            <person name="Liu G."/>
            <person name="Beyhan S."/>
            <person name="Sundermann A.J."/>
            <person name="Mounaud S."/>
            <person name="Pasculle A.W."/>
            <person name="Nierman W.C."/>
            <person name="Driscoll E."/>
            <person name="Cumbie R."/>
            <person name="Clancy C.J."/>
            <person name="Dupont C.L."/>
        </authorList>
    </citation>
    <scope>NUCLEOTIDE SEQUENCE</scope>
    <source>
        <strain evidence="2">GL11</strain>
    </source>
</reference>
<proteinExistence type="predicted"/>
<dbReference type="EMBL" id="JAANQT010016577">
    <property type="protein sequence ID" value="KAG1271941.1"/>
    <property type="molecule type" value="Genomic_DNA"/>
</dbReference>
<organism evidence="2 3">
    <name type="scientific">Rhizopus oryzae</name>
    <name type="common">Mucormycosis agent</name>
    <name type="synonym">Rhizopus arrhizus var. delemar</name>
    <dbReference type="NCBI Taxonomy" id="64495"/>
    <lineage>
        <taxon>Eukaryota</taxon>
        <taxon>Fungi</taxon>
        <taxon>Fungi incertae sedis</taxon>
        <taxon>Mucoromycota</taxon>
        <taxon>Mucoromycotina</taxon>
        <taxon>Mucoromycetes</taxon>
        <taxon>Mucorales</taxon>
        <taxon>Mucorineae</taxon>
        <taxon>Rhizopodaceae</taxon>
        <taxon>Rhizopus</taxon>
    </lineage>
</organism>
<keyword evidence="3" id="KW-1185">Reference proteome</keyword>
<evidence type="ECO:0000313" key="2">
    <source>
        <dbReference type="EMBL" id="KAG1271941.1"/>
    </source>
</evidence>
<name>A0A9P7BGM8_RHIOR</name>
<feature type="region of interest" description="Disordered" evidence="1">
    <location>
        <begin position="1"/>
        <end position="46"/>
    </location>
</feature>
<evidence type="ECO:0000256" key="1">
    <source>
        <dbReference type="SAM" id="MobiDB-lite"/>
    </source>
</evidence>